<dbReference type="PANTHER" id="PTHR24305">
    <property type="entry name" value="CYTOCHROME P450"/>
    <property type="match status" value="1"/>
</dbReference>
<dbReference type="InterPro" id="IPR001128">
    <property type="entry name" value="Cyt_P450"/>
</dbReference>
<comment type="cofactor">
    <cofactor evidence="1 3">
        <name>heme</name>
        <dbReference type="ChEBI" id="CHEBI:30413"/>
    </cofactor>
</comment>
<dbReference type="InterPro" id="IPR050121">
    <property type="entry name" value="Cytochrome_P450_monoxygenase"/>
</dbReference>
<dbReference type="Proteomes" id="UP000316331">
    <property type="component" value="Unassembled WGS sequence"/>
</dbReference>
<dbReference type="SUPFAM" id="SSF48264">
    <property type="entry name" value="Cytochrome P450"/>
    <property type="match status" value="1"/>
</dbReference>
<comment type="caution">
    <text evidence="5">The sequence shown here is derived from an EMBL/GenBank/DDBJ whole genome shotgun (WGS) entry which is preliminary data.</text>
</comment>
<reference evidence="5 6" key="1">
    <citation type="submission" date="2019-06" db="EMBL/GenBank/DDBJ databases">
        <title>Sequencing the genomes of 1000 actinobacteria strains.</title>
        <authorList>
            <person name="Klenk H.-P."/>
        </authorList>
    </citation>
    <scope>NUCLEOTIDE SEQUENCE [LARGE SCALE GENOMIC DNA]</scope>
    <source>
        <strain evidence="5 6">DSM 103495</strain>
    </source>
</reference>
<dbReference type="Gene3D" id="1.10.630.10">
    <property type="entry name" value="Cytochrome P450"/>
    <property type="match status" value="1"/>
</dbReference>
<keyword evidence="3 4" id="KW-0408">Iron</keyword>
<gene>
    <name evidence="5" type="ORF">FB390_3514</name>
</gene>
<name>A0A543FDM7_9NOCA</name>
<dbReference type="OrthoDB" id="9764248at2"/>
<comment type="similarity">
    <text evidence="2 4">Belongs to the cytochrome P450 family.</text>
</comment>
<sequence length="486" mass="54764">MFGARIVSGDEFWISIAQSARFVIRLGPVSVPLRAPMSLLDLPGPDGWPVLGNLPQLTPTRLHRQLDSWCAEYGPVYRLSMPGRRLVVVGDPEIGKEVLRQRPGTYRRQSSIESIMSEMGSNGLFSSEGEAWRRRRRLAMPAFNAAHLTRFHTTLEQITERLRRRWLAAPPEDVRADLTRYTVDVTAKLTFDYDINTLEQSGDVIQRHLEHVFPMINRRLNIPFPYWRYVKLPADHALDRALDALRAEVNAVIARARTAAPEQPTNFIEAFLLASDGGESFTDDELFAEALTILIAGQDTTSNAAAWLLYHLAAEPEAQERIREEIARIPSTLERQPYLEAVVAESMRLQPTTPLLLMEAVHDTVLRDIALPAGTWVLVDVRYPGLQEENFADPQRFDPERWLRGADGRAHRPDVSIPFGSGPRFCPGRGLAMLEVKSVAAMACRTFDFRIPEGVPPPDDRFHFAVIPVGLRLDLAPRPADREFEG</sequence>
<keyword evidence="3 4" id="KW-0349">Heme</keyword>
<dbReference type="PRINTS" id="PR00463">
    <property type="entry name" value="EP450I"/>
</dbReference>
<keyword evidence="3 4" id="KW-0479">Metal-binding</keyword>
<dbReference type="InterPro" id="IPR036396">
    <property type="entry name" value="Cyt_P450_sf"/>
</dbReference>
<dbReference type="EMBL" id="VFPG01000001">
    <property type="protein sequence ID" value="TQM31844.1"/>
    <property type="molecule type" value="Genomic_DNA"/>
</dbReference>
<dbReference type="GO" id="GO:0016705">
    <property type="term" value="F:oxidoreductase activity, acting on paired donors, with incorporation or reduction of molecular oxygen"/>
    <property type="evidence" value="ECO:0007669"/>
    <property type="project" value="InterPro"/>
</dbReference>
<accession>A0A543FDM7</accession>
<dbReference type="PROSITE" id="PS00086">
    <property type="entry name" value="CYTOCHROME_P450"/>
    <property type="match status" value="1"/>
</dbReference>
<evidence type="ECO:0000313" key="6">
    <source>
        <dbReference type="Proteomes" id="UP000316331"/>
    </source>
</evidence>
<dbReference type="Pfam" id="PF00067">
    <property type="entry name" value="p450"/>
    <property type="match status" value="1"/>
</dbReference>
<evidence type="ECO:0000256" key="4">
    <source>
        <dbReference type="RuleBase" id="RU000461"/>
    </source>
</evidence>
<dbReference type="PANTHER" id="PTHR24305:SF166">
    <property type="entry name" value="CYTOCHROME P450 12A4, MITOCHONDRIAL-RELATED"/>
    <property type="match status" value="1"/>
</dbReference>
<protein>
    <submittedName>
        <fullName evidence="5">Cytochrome P450</fullName>
    </submittedName>
</protein>
<dbReference type="AlphaFoldDB" id="A0A543FDM7"/>
<evidence type="ECO:0000313" key="5">
    <source>
        <dbReference type="EMBL" id="TQM31844.1"/>
    </source>
</evidence>
<dbReference type="InterPro" id="IPR002401">
    <property type="entry name" value="Cyt_P450_E_grp-I"/>
</dbReference>
<dbReference type="GO" id="GO:0004497">
    <property type="term" value="F:monooxygenase activity"/>
    <property type="evidence" value="ECO:0007669"/>
    <property type="project" value="UniProtKB-KW"/>
</dbReference>
<feature type="binding site" description="axial binding residue" evidence="3">
    <location>
        <position position="426"/>
    </location>
    <ligand>
        <name>heme</name>
        <dbReference type="ChEBI" id="CHEBI:30413"/>
    </ligand>
    <ligandPart>
        <name>Fe</name>
        <dbReference type="ChEBI" id="CHEBI:18248"/>
    </ligandPart>
</feature>
<evidence type="ECO:0000256" key="3">
    <source>
        <dbReference type="PIRSR" id="PIRSR602401-1"/>
    </source>
</evidence>
<evidence type="ECO:0000256" key="1">
    <source>
        <dbReference type="ARBA" id="ARBA00001971"/>
    </source>
</evidence>
<dbReference type="GO" id="GO:0005506">
    <property type="term" value="F:iron ion binding"/>
    <property type="evidence" value="ECO:0007669"/>
    <property type="project" value="InterPro"/>
</dbReference>
<dbReference type="GO" id="GO:0020037">
    <property type="term" value="F:heme binding"/>
    <property type="evidence" value="ECO:0007669"/>
    <property type="project" value="InterPro"/>
</dbReference>
<evidence type="ECO:0000256" key="2">
    <source>
        <dbReference type="ARBA" id="ARBA00010617"/>
    </source>
</evidence>
<proteinExistence type="inferred from homology"/>
<keyword evidence="4" id="KW-0560">Oxidoreductase</keyword>
<dbReference type="InterPro" id="IPR017972">
    <property type="entry name" value="Cyt_P450_CS"/>
</dbReference>
<keyword evidence="4" id="KW-0503">Monooxygenase</keyword>
<keyword evidence="6" id="KW-1185">Reference proteome</keyword>
<dbReference type="PRINTS" id="PR00385">
    <property type="entry name" value="P450"/>
</dbReference>
<organism evidence="5 6">
    <name type="scientific">Nocardia bhagyanarayanae</name>
    <dbReference type="NCBI Taxonomy" id="1215925"/>
    <lineage>
        <taxon>Bacteria</taxon>
        <taxon>Bacillati</taxon>
        <taxon>Actinomycetota</taxon>
        <taxon>Actinomycetes</taxon>
        <taxon>Mycobacteriales</taxon>
        <taxon>Nocardiaceae</taxon>
        <taxon>Nocardia</taxon>
    </lineage>
</organism>